<evidence type="ECO:0000256" key="2">
    <source>
        <dbReference type="ARBA" id="ARBA00022747"/>
    </source>
</evidence>
<evidence type="ECO:0000259" key="5">
    <source>
        <dbReference type="Pfam" id="PF01420"/>
    </source>
</evidence>
<dbReference type="Gene3D" id="3.90.220.20">
    <property type="entry name" value="DNA methylase specificity domains"/>
    <property type="match status" value="2"/>
</dbReference>
<keyword evidence="6" id="KW-0255">Endonuclease</keyword>
<feature type="coiled-coil region" evidence="4">
    <location>
        <begin position="157"/>
        <end position="188"/>
    </location>
</feature>
<evidence type="ECO:0000313" key="7">
    <source>
        <dbReference type="Proteomes" id="UP000198312"/>
    </source>
</evidence>
<dbReference type="InterPro" id="IPR044946">
    <property type="entry name" value="Restrct_endonuc_typeI_TRD_sf"/>
</dbReference>
<dbReference type="Pfam" id="PF01420">
    <property type="entry name" value="Methylase_S"/>
    <property type="match status" value="2"/>
</dbReference>
<feature type="domain" description="Type I restriction modification DNA specificity" evidence="5">
    <location>
        <begin position="213"/>
        <end position="382"/>
    </location>
</feature>
<organism evidence="6 7">
    <name type="scientific">Virgibacillus phasianinus</name>
    <dbReference type="NCBI Taxonomy" id="2017483"/>
    <lineage>
        <taxon>Bacteria</taxon>
        <taxon>Bacillati</taxon>
        <taxon>Bacillota</taxon>
        <taxon>Bacilli</taxon>
        <taxon>Bacillales</taxon>
        <taxon>Bacillaceae</taxon>
        <taxon>Virgibacillus</taxon>
    </lineage>
</organism>
<dbReference type="KEGG" id="vil:CFK37_03735"/>
<dbReference type="Gene3D" id="1.10.287.1120">
    <property type="entry name" value="Bipartite methylase S protein"/>
    <property type="match status" value="1"/>
</dbReference>
<evidence type="ECO:0000256" key="1">
    <source>
        <dbReference type="ARBA" id="ARBA00010923"/>
    </source>
</evidence>
<keyword evidence="3" id="KW-0238">DNA-binding</keyword>
<dbReference type="GO" id="GO:0009307">
    <property type="term" value="P:DNA restriction-modification system"/>
    <property type="evidence" value="ECO:0007669"/>
    <property type="project" value="UniProtKB-KW"/>
</dbReference>
<dbReference type="PANTHER" id="PTHR30408">
    <property type="entry name" value="TYPE-1 RESTRICTION ENZYME ECOKI SPECIFICITY PROTEIN"/>
    <property type="match status" value="1"/>
</dbReference>
<dbReference type="GO" id="GO:0004519">
    <property type="term" value="F:endonuclease activity"/>
    <property type="evidence" value="ECO:0007669"/>
    <property type="project" value="UniProtKB-KW"/>
</dbReference>
<evidence type="ECO:0000256" key="3">
    <source>
        <dbReference type="ARBA" id="ARBA00023125"/>
    </source>
</evidence>
<proteinExistence type="inferred from homology"/>
<accession>A0A220U015</accession>
<dbReference type="OrthoDB" id="9795776at2"/>
<evidence type="ECO:0000256" key="4">
    <source>
        <dbReference type="SAM" id="Coils"/>
    </source>
</evidence>
<dbReference type="GO" id="GO:0003677">
    <property type="term" value="F:DNA binding"/>
    <property type="evidence" value="ECO:0007669"/>
    <property type="project" value="UniProtKB-KW"/>
</dbReference>
<dbReference type="InterPro" id="IPR000055">
    <property type="entry name" value="Restrct_endonuc_typeI_TRD"/>
</dbReference>
<dbReference type="PANTHER" id="PTHR30408:SF12">
    <property type="entry name" value="TYPE I RESTRICTION ENZYME MJAVIII SPECIFICITY SUBUNIT"/>
    <property type="match status" value="1"/>
</dbReference>
<name>A0A220U015_9BACI</name>
<feature type="domain" description="Type I restriction modification DNA specificity" evidence="5">
    <location>
        <begin position="15"/>
        <end position="175"/>
    </location>
</feature>
<keyword evidence="6" id="KW-0540">Nuclease</keyword>
<dbReference type="RefSeq" id="WP_089060622.1">
    <property type="nucleotide sequence ID" value="NZ_CP022315.1"/>
</dbReference>
<dbReference type="SUPFAM" id="SSF116734">
    <property type="entry name" value="DNA methylase specificity domain"/>
    <property type="match status" value="2"/>
</dbReference>
<dbReference type="REBASE" id="211801">
    <property type="entry name" value="S.Vsp2416ORF3740P"/>
</dbReference>
<keyword evidence="6" id="KW-0378">Hydrolase</keyword>
<reference evidence="6 7" key="1">
    <citation type="submission" date="2017-07" db="EMBL/GenBank/DDBJ databases">
        <title>Virgibacillus sp. LM2416.</title>
        <authorList>
            <person name="Tak E.J."/>
            <person name="Bae J.-W."/>
        </authorList>
    </citation>
    <scope>NUCLEOTIDE SEQUENCE [LARGE SCALE GENOMIC DNA]</scope>
    <source>
        <strain evidence="6 7">LM2416</strain>
    </source>
</reference>
<sequence length="427" mass="48902">MNSATDQYNWINEIPETWKLVKLKYLARIATGSFDTQDKLENGIYPFFVRSQKIEKIDKYTHDGEAVMTAGDGVGVGKVFHYYNGKFAAHQRLYVFNNFKKVVFGKYIYYSVLSNLKFEVLQGNAKSTVDSLRYPMLANFPIVLPGYDNQIKVVNFLDQKTHEIDDLIADKEKLIKLLEEKRQAVITEAVTKGLDSNVKMKDSGVEWIGEIPEHWNALKLKRIAKRIDVGIAEAAAHAYRDKGVPIVRSKNIKNGKIINKDIFYIDEYFAEKNKSKYIWQGDLITVRTGDAGVTGVVSQELDRCQCFTMLITTLNKNNNPKFHSYYLNSIGGKSYFNITAWGTAQKNISVPILENCIVPYTDKEEQNRIIEYLDQITEDIDHSMKIVKIQINKLKEYRQSLIHEAVTGKIDIRGTMDETEQEEVSSS</sequence>
<keyword evidence="4" id="KW-0175">Coiled coil</keyword>
<evidence type="ECO:0000313" key="6">
    <source>
        <dbReference type="EMBL" id="ASK61345.1"/>
    </source>
</evidence>
<dbReference type="EMBL" id="CP022315">
    <property type="protein sequence ID" value="ASK61345.1"/>
    <property type="molecule type" value="Genomic_DNA"/>
</dbReference>
<comment type="similarity">
    <text evidence="1">Belongs to the type-I restriction system S methylase family.</text>
</comment>
<dbReference type="Proteomes" id="UP000198312">
    <property type="component" value="Chromosome"/>
</dbReference>
<protein>
    <submittedName>
        <fullName evidence="6">Type I restriction endonuclease subunit S</fullName>
    </submittedName>
</protein>
<gene>
    <name evidence="6" type="ORF">CFK37_03735</name>
</gene>
<keyword evidence="2" id="KW-0680">Restriction system</keyword>
<dbReference type="AlphaFoldDB" id="A0A220U015"/>
<dbReference type="InterPro" id="IPR052021">
    <property type="entry name" value="Type-I_RS_S_subunit"/>
</dbReference>
<keyword evidence="7" id="KW-1185">Reference proteome</keyword>